<evidence type="ECO:0000313" key="14">
    <source>
        <dbReference type="EMBL" id="CAL8148063.1"/>
    </source>
</evidence>
<evidence type="ECO:0000256" key="10">
    <source>
        <dbReference type="RuleBase" id="RU000688"/>
    </source>
</evidence>
<feature type="compositionally biased region" description="Low complexity" evidence="11">
    <location>
        <begin position="289"/>
        <end position="309"/>
    </location>
</feature>
<dbReference type="SUPFAM" id="SSF81321">
    <property type="entry name" value="Family A G protein-coupled receptor-like"/>
    <property type="match status" value="1"/>
</dbReference>
<evidence type="ECO:0000256" key="4">
    <source>
        <dbReference type="ARBA" id="ARBA00022692"/>
    </source>
</evidence>
<feature type="transmembrane region" description="Helical" evidence="12">
    <location>
        <begin position="390"/>
        <end position="411"/>
    </location>
</feature>
<dbReference type="PANTHER" id="PTHR24248">
    <property type="entry name" value="ADRENERGIC RECEPTOR-RELATED G-PROTEIN COUPLED RECEPTOR"/>
    <property type="match status" value="1"/>
</dbReference>
<organism evidence="14 15">
    <name type="scientific">Orchesella dallaii</name>
    <dbReference type="NCBI Taxonomy" id="48710"/>
    <lineage>
        <taxon>Eukaryota</taxon>
        <taxon>Metazoa</taxon>
        <taxon>Ecdysozoa</taxon>
        <taxon>Arthropoda</taxon>
        <taxon>Hexapoda</taxon>
        <taxon>Collembola</taxon>
        <taxon>Entomobryomorpha</taxon>
        <taxon>Entomobryoidea</taxon>
        <taxon>Orchesellidae</taxon>
        <taxon>Orchesellinae</taxon>
        <taxon>Orchesella</taxon>
    </lineage>
</organism>
<dbReference type="InterPro" id="IPR000276">
    <property type="entry name" value="GPCR_Rhodpsn"/>
</dbReference>
<dbReference type="PROSITE" id="PS00237">
    <property type="entry name" value="G_PROTEIN_RECEP_F1_1"/>
    <property type="match status" value="1"/>
</dbReference>
<evidence type="ECO:0000256" key="5">
    <source>
        <dbReference type="ARBA" id="ARBA00022989"/>
    </source>
</evidence>
<feature type="region of interest" description="Disordered" evidence="11">
    <location>
        <begin position="345"/>
        <end position="382"/>
    </location>
</feature>
<evidence type="ECO:0000256" key="1">
    <source>
        <dbReference type="ARBA" id="ARBA00004651"/>
    </source>
</evidence>
<feature type="transmembrane region" description="Helical" evidence="12">
    <location>
        <begin position="136"/>
        <end position="155"/>
    </location>
</feature>
<dbReference type="Pfam" id="PF00001">
    <property type="entry name" value="7tm_1"/>
    <property type="match status" value="1"/>
</dbReference>
<dbReference type="PANTHER" id="PTHR24248:SF200">
    <property type="entry name" value="5-HYDROXYTRYPTAMINE RECEPTOR 1B-LIKE ISOFORM X1"/>
    <property type="match status" value="1"/>
</dbReference>
<keyword evidence="15" id="KW-1185">Reference proteome</keyword>
<keyword evidence="9 10" id="KW-0807">Transducer</keyword>
<keyword evidence="4 10" id="KW-0812">Transmembrane</keyword>
<feature type="compositionally biased region" description="Basic and acidic residues" evidence="11">
    <location>
        <begin position="373"/>
        <end position="382"/>
    </location>
</feature>
<name>A0ABP1SA92_9HEXA</name>
<evidence type="ECO:0000256" key="11">
    <source>
        <dbReference type="SAM" id="MobiDB-lite"/>
    </source>
</evidence>
<keyword evidence="3" id="KW-1003">Cell membrane</keyword>
<protein>
    <recommendedName>
        <fullName evidence="13">G-protein coupled receptors family 1 profile domain-containing protein</fullName>
    </recommendedName>
</protein>
<feature type="region of interest" description="Disordered" evidence="11">
    <location>
        <begin position="269"/>
        <end position="317"/>
    </location>
</feature>
<dbReference type="Gene3D" id="1.20.1070.10">
    <property type="entry name" value="Rhodopsin 7-helix transmembrane proteins"/>
    <property type="match status" value="2"/>
</dbReference>
<dbReference type="InterPro" id="IPR017452">
    <property type="entry name" value="GPCR_Rhodpsn_7TM"/>
</dbReference>
<evidence type="ECO:0000256" key="8">
    <source>
        <dbReference type="ARBA" id="ARBA00023170"/>
    </source>
</evidence>
<sequence length="470" mass="51271">MDVYSSLNDENDNSYSSFREYEDSGGEKGCNLTFVLGNCSLNTSASNGGEDGGGRDFLVRVFIGVLLTLIILTTIIGNVFVLAAIWMERNLHSVANYLILSLAVADLMVACLVMPLGAVYEVSETWMLGEWMCVTWTSSDVLSCTASILHLVAIAMDRFWAVTDIDYIHQRSPQRILTMIGIIWFLSLLVSLAQLGFHDENWAENIGNYQCVVNQELGYQIFATLSSFYVPLAVILFLYYRIYQAARKRIRRRRPQLATTLLPRPAAETSLITQASSSNPSPEKTALLNNCGGANNANANKNGTENTNNSSAAPTLGGGEGNNIGVASAVHCSIEASGRGSATMQLIPSGSPNLSTSTAGVTPEATPARKIKSSRESGESKREKKAAKTLAIITGAFIMCWLPFFIMALVASACKECNISKNVMTLILWLGYFNSTLNPVIYTIFSPEFRLAFKKILFGKQHRKSRAVAV</sequence>
<proteinExistence type="inferred from homology"/>
<comment type="subcellular location">
    <subcellularLocation>
        <location evidence="1">Cell membrane</location>
        <topology evidence="1">Multi-pass membrane protein</topology>
    </subcellularLocation>
</comment>
<dbReference type="PRINTS" id="PR00237">
    <property type="entry name" value="GPCRRHODOPSN"/>
</dbReference>
<comment type="similarity">
    <text evidence="2 10">Belongs to the G-protein coupled receptor 1 family.</text>
</comment>
<evidence type="ECO:0000256" key="7">
    <source>
        <dbReference type="ARBA" id="ARBA00023136"/>
    </source>
</evidence>
<dbReference type="EMBL" id="CAXLJM020000166">
    <property type="protein sequence ID" value="CAL8148063.1"/>
    <property type="molecule type" value="Genomic_DNA"/>
</dbReference>
<feature type="compositionally biased region" description="Polar residues" evidence="11">
    <location>
        <begin position="345"/>
        <end position="360"/>
    </location>
</feature>
<feature type="transmembrane region" description="Helical" evidence="12">
    <location>
        <begin position="423"/>
        <end position="445"/>
    </location>
</feature>
<evidence type="ECO:0000256" key="9">
    <source>
        <dbReference type="ARBA" id="ARBA00023224"/>
    </source>
</evidence>
<dbReference type="CDD" id="cd15331">
    <property type="entry name" value="7tmA_5-HT1A_invertebrates"/>
    <property type="match status" value="1"/>
</dbReference>
<evidence type="ECO:0000256" key="6">
    <source>
        <dbReference type="ARBA" id="ARBA00023040"/>
    </source>
</evidence>
<evidence type="ECO:0000313" key="15">
    <source>
        <dbReference type="Proteomes" id="UP001642540"/>
    </source>
</evidence>
<feature type="transmembrane region" description="Helical" evidence="12">
    <location>
        <begin position="57"/>
        <end position="85"/>
    </location>
</feature>
<comment type="caution">
    <text evidence="14">The sequence shown here is derived from an EMBL/GenBank/DDBJ whole genome shotgun (WGS) entry which is preliminary data.</text>
</comment>
<evidence type="ECO:0000256" key="12">
    <source>
        <dbReference type="SAM" id="Phobius"/>
    </source>
</evidence>
<gene>
    <name evidence="14" type="ORF">ODALV1_LOCUS31311</name>
</gene>
<keyword evidence="7 12" id="KW-0472">Membrane</keyword>
<evidence type="ECO:0000256" key="3">
    <source>
        <dbReference type="ARBA" id="ARBA00022475"/>
    </source>
</evidence>
<feature type="transmembrane region" description="Helical" evidence="12">
    <location>
        <begin position="176"/>
        <end position="197"/>
    </location>
</feature>
<evidence type="ECO:0000259" key="13">
    <source>
        <dbReference type="PROSITE" id="PS50262"/>
    </source>
</evidence>
<dbReference type="Proteomes" id="UP001642540">
    <property type="component" value="Unassembled WGS sequence"/>
</dbReference>
<evidence type="ECO:0000256" key="2">
    <source>
        <dbReference type="ARBA" id="ARBA00010663"/>
    </source>
</evidence>
<keyword evidence="8 10" id="KW-0675">Receptor</keyword>
<reference evidence="14 15" key="1">
    <citation type="submission" date="2024-08" db="EMBL/GenBank/DDBJ databases">
        <authorList>
            <person name="Cucini C."/>
            <person name="Frati F."/>
        </authorList>
    </citation>
    <scope>NUCLEOTIDE SEQUENCE [LARGE SCALE GENOMIC DNA]</scope>
</reference>
<feature type="domain" description="G-protein coupled receptors family 1 profile" evidence="13">
    <location>
        <begin position="77"/>
        <end position="442"/>
    </location>
</feature>
<feature type="transmembrane region" description="Helical" evidence="12">
    <location>
        <begin position="97"/>
        <end position="116"/>
    </location>
</feature>
<feature type="transmembrane region" description="Helical" evidence="12">
    <location>
        <begin position="217"/>
        <end position="243"/>
    </location>
</feature>
<dbReference type="SMART" id="SM01381">
    <property type="entry name" value="7TM_GPCR_Srsx"/>
    <property type="match status" value="1"/>
</dbReference>
<dbReference type="PROSITE" id="PS50262">
    <property type="entry name" value="G_PROTEIN_RECEP_F1_2"/>
    <property type="match status" value="1"/>
</dbReference>
<accession>A0ABP1SA92</accession>
<keyword evidence="5 12" id="KW-1133">Transmembrane helix</keyword>
<feature type="compositionally biased region" description="Polar residues" evidence="11">
    <location>
        <begin position="270"/>
        <end position="282"/>
    </location>
</feature>
<keyword evidence="6 10" id="KW-0297">G-protein coupled receptor</keyword>